<dbReference type="Pfam" id="PF16874">
    <property type="entry name" value="Glyco_hydro_36C"/>
    <property type="match status" value="1"/>
</dbReference>
<dbReference type="EC" id="3.2.1.22" evidence="2"/>
<evidence type="ECO:0000256" key="4">
    <source>
        <dbReference type="ARBA" id="ARBA00023295"/>
    </source>
</evidence>
<evidence type="ECO:0000313" key="8">
    <source>
        <dbReference type="Proteomes" id="UP000698242"/>
    </source>
</evidence>
<dbReference type="Gene3D" id="3.20.20.70">
    <property type="entry name" value="Aldolase class I"/>
    <property type="match status" value="1"/>
</dbReference>
<dbReference type="FunFam" id="3.20.20.70:FF:000118">
    <property type="entry name" value="Alpha-galactosidase"/>
    <property type="match status" value="1"/>
</dbReference>
<dbReference type="InterPro" id="IPR013785">
    <property type="entry name" value="Aldolase_TIM"/>
</dbReference>
<evidence type="ECO:0000256" key="3">
    <source>
        <dbReference type="ARBA" id="ARBA00022801"/>
    </source>
</evidence>
<dbReference type="AlphaFoldDB" id="A0A921NPF3"/>
<dbReference type="OrthoDB" id="9758822at2"/>
<dbReference type="InterPro" id="IPR017853">
    <property type="entry name" value="GH"/>
</dbReference>
<dbReference type="PANTHER" id="PTHR43053">
    <property type="entry name" value="GLYCOSIDASE FAMILY 31"/>
    <property type="match status" value="1"/>
</dbReference>
<evidence type="ECO:0000256" key="1">
    <source>
        <dbReference type="ARBA" id="ARBA00001255"/>
    </source>
</evidence>
<gene>
    <name evidence="7" type="ORF">PMES_03156</name>
</gene>
<protein>
    <recommendedName>
        <fullName evidence="2">alpha-galactosidase</fullName>
        <ecNumber evidence="2">3.2.1.22</ecNumber>
    </recommendedName>
</protein>
<dbReference type="RefSeq" id="WP_159966660.1">
    <property type="nucleotide sequence ID" value="NZ_APKE01000037.1"/>
</dbReference>
<evidence type="ECO:0000256" key="2">
    <source>
        <dbReference type="ARBA" id="ARBA00012755"/>
    </source>
</evidence>
<dbReference type="CDD" id="cd14791">
    <property type="entry name" value="GH36"/>
    <property type="match status" value="1"/>
</dbReference>
<dbReference type="InterPro" id="IPR013780">
    <property type="entry name" value="Glyco_hydro_b"/>
</dbReference>
<dbReference type="InterPro" id="IPR002252">
    <property type="entry name" value="Glyco_hydro_36"/>
</dbReference>
<accession>A0A921NPF3</accession>
<dbReference type="InterPro" id="IPR038417">
    <property type="entry name" value="Alpga-gal_N_sf"/>
</dbReference>
<dbReference type="EMBL" id="APKE01000037">
    <property type="protein sequence ID" value="KAF0674570.1"/>
    <property type="molecule type" value="Genomic_DNA"/>
</dbReference>
<dbReference type="Gene3D" id="2.60.40.1180">
    <property type="entry name" value="Golgi alpha-mannosidase II"/>
    <property type="match status" value="1"/>
</dbReference>
<dbReference type="PANTHER" id="PTHR43053:SF3">
    <property type="entry name" value="ALPHA-GALACTOSIDASE C-RELATED"/>
    <property type="match status" value="1"/>
</dbReference>
<dbReference type="InterPro" id="IPR031704">
    <property type="entry name" value="Glyco_hydro_36_N"/>
</dbReference>
<feature type="domain" description="Glycosyl hydrolase family 36 C-terminal" evidence="5">
    <location>
        <begin position="608"/>
        <end position="689"/>
    </location>
</feature>
<keyword evidence="8" id="KW-1185">Reference proteome</keyword>
<sequence>MTTCWRVDDGVQSLVLAVLPGPLDLRMAEIVYWGAPLPREEDLEALAAAARSDLTGGSLDATIPAGICPSPGASFPGQPGLWIADAAGKPLAPALRFAHAERDGAALVLHHVDTMLGLRHAARIEPEEGSGVLRLSATLESDTPMRLAWLSAPVLPGPQCGTEIVDFHGTWLREFHRNRTPWSAGIRMREARTGRSGHEHFPAVLLPCRGATKTAGEVFALQLAWSGGHRMLAEELADGRRQVQIGKSFGAASAPATRFESGLALAAYSAEGEAGIARAHQRLLRDRLVPWPDPGRPRPVHYNCWEAIYFDQSADALIAIADRAAALGAERFVLDDGWFGGTAQGRDDDTTSLGDWQVDRRKWPGGLAPLIDHVTGLGMSFGLWVEPEMVNLDSDLYRANPDWLLGPAMQVPGRGQYLLDMARPEVRAHLLEAIGALLRAHPIDYLKWDHNRVLPHVDPAQTDGIYDLLDRLRAAHPGVEIESCASGGGRIDAGILSRTHRVWLSDSNDAIERLRMQHEAALFLPAAVTGSHVGPRASHSSGRILSIAFRGWVAAQRHMGFEMDPRELDAGEMDVLRRITDWYKANRDWMHRGRILPLDSADPALTAEQQIAADGGRFVLFAGTWASMAQSLPRPLRLAGLDPYAFYRLRLVNPEDLPPQSRGPLALKDGPVTLSGRALMSQGLRLPWAWPGTMWTVEGVRL</sequence>
<dbReference type="GO" id="GO:0004557">
    <property type="term" value="F:alpha-galactosidase activity"/>
    <property type="evidence" value="ECO:0007669"/>
    <property type="project" value="UniProtKB-EC"/>
</dbReference>
<dbReference type="Proteomes" id="UP000698242">
    <property type="component" value="Unassembled WGS sequence"/>
</dbReference>
<dbReference type="Pfam" id="PF02065">
    <property type="entry name" value="Melibiase"/>
    <property type="match status" value="1"/>
</dbReference>
<keyword evidence="4 7" id="KW-0326">Glycosidase</keyword>
<reference evidence="7" key="1">
    <citation type="submission" date="2013-03" db="EMBL/GenBank/DDBJ databases">
        <title>Genome Sequence of the Profundibacterium mesophilum strain KAUST100406-0324T from Red Sea, a novel genus in the family Rhodobacteraceae.</title>
        <authorList>
            <person name="Essack M."/>
            <person name="Alam I."/>
            <person name="Lafi F."/>
            <person name="Alawi W."/>
            <person name="Kamanu F."/>
            <person name="Al-Suwailem A."/>
            <person name="Lee O.O."/>
            <person name="Xu Y."/>
            <person name="Bajic V."/>
            <person name="Qian P.-Y."/>
            <person name="Archer J."/>
        </authorList>
    </citation>
    <scope>NUCLEOTIDE SEQUENCE</scope>
    <source>
        <strain evidence="7">KAUST100406-0324</strain>
    </source>
</reference>
<evidence type="ECO:0000259" key="6">
    <source>
        <dbReference type="Pfam" id="PF16875"/>
    </source>
</evidence>
<evidence type="ECO:0000259" key="5">
    <source>
        <dbReference type="Pfam" id="PF16874"/>
    </source>
</evidence>
<dbReference type="PRINTS" id="PR00743">
    <property type="entry name" value="GLHYDRLASE36"/>
</dbReference>
<dbReference type="InterPro" id="IPR031705">
    <property type="entry name" value="Glyco_hydro_36_C"/>
</dbReference>
<comment type="caution">
    <text evidence="7">The sequence shown here is derived from an EMBL/GenBank/DDBJ whole genome shotgun (WGS) entry which is preliminary data.</text>
</comment>
<dbReference type="SUPFAM" id="SSF51445">
    <property type="entry name" value="(Trans)glycosidases"/>
    <property type="match status" value="1"/>
</dbReference>
<dbReference type="Gene3D" id="2.70.98.60">
    <property type="entry name" value="alpha-galactosidase from lactobacil brevis"/>
    <property type="match status" value="1"/>
</dbReference>
<keyword evidence="3 7" id="KW-0378">Hydrolase</keyword>
<organism evidence="7 8">
    <name type="scientific">Profundibacterium mesophilum KAUST100406-0324</name>
    <dbReference type="NCBI Taxonomy" id="1037889"/>
    <lineage>
        <taxon>Bacteria</taxon>
        <taxon>Pseudomonadati</taxon>
        <taxon>Pseudomonadota</taxon>
        <taxon>Alphaproteobacteria</taxon>
        <taxon>Rhodobacterales</taxon>
        <taxon>Roseobacteraceae</taxon>
        <taxon>Profundibacterium</taxon>
    </lineage>
</organism>
<comment type="catalytic activity">
    <reaction evidence="1">
        <text>Hydrolysis of terminal, non-reducing alpha-D-galactose residues in alpha-D-galactosides, including galactose oligosaccharides, galactomannans and galactolipids.</text>
        <dbReference type="EC" id="3.2.1.22"/>
    </reaction>
</comment>
<feature type="domain" description="Glycosyl hydrolase family 36 N-terminal" evidence="6">
    <location>
        <begin position="29"/>
        <end position="246"/>
    </location>
</feature>
<dbReference type="GO" id="GO:0016052">
    <property type="term" value="P:carbohydrate catabolic process"/>
    <property type="evidence" value="ECO:0007669"/>
    <property type="project" value="InterPro"/>
</dbReference>
<dbReference type="InterPro" id="IPR050985">
    <property type="entry name" value="Alpha-glycosidase_related"/>
</dbReference>
<evidence type="ECO:0000313" key="7">
    <source>
        <dbReference type="EMBL" id="KAF0674570.1"/>
    </source>
</evidence>
<dbReference type="Pfam" id="PF16875">
    <property type="entry name" value="Glyco_hydro_36N"/>
    <property type="match status" value="1"/>
</dbReference>
<name>A0A921NPF3_9RHOB</name>
<proteinExistence type="predicted"/>